<dbReference type="EMBL" id="BAAAMU010000003">
    <property type="protein sequence ID" value="GAA1613469.1"/>
    <property type="molecule type" value="Genomic_DNA"/>
</dbReference>
<proteinExistence type="predicted"/>
<evidence type="ECO:0000313" key="5">
    <source>
        <dbReference type="EMBL" id="GAA1613469.1"/>
    </source>
</evidence>
<keyword evidence="6" id="KW-1185">Reference proteome</keyword>
<dbReference type="Gene3D" id="4.10.320.10">
    <property type="entry name" value="E3-binding domain"/>
    <property type="match status" value="1"/>
</dbReference>
<reference evidence="5 6" key="1">
    <citation type="journal article" date="2019" name="Int. J. Syst. Evol. Microbiol.">
        <title>The Global Catalogue of Microorganisms (GCM) 10K type strain sequencing project: providing services to taxonomists for standard genome sequencing and annotation.</title>
        <authorList>
            <consortium name="The Broad Institute Genomics Platform"/>
            <consortium name="The Broad Institute Genome Sequencing Center for Infectious Disease"/>
            <person name="Wu L."/>
            <person name="Ma J."/>
        </authorList>
    </citation>
    <scope>NUCLEOTIDE SEQUENCE [LARGE SCALE GENOMIC DNA]</scope>
    <source>
        <strain evidence="5 6">JCM 13929</strain>
    </source>
</reference>
<dbReference type="Pfam" id="PF23359">
    <property type="entry name" value="Lsr2_DNA-bd"/>
    <property type="match status" value="1"/>
</dbReference>
<organism evidence="5 6">
    <name type="scientific">Nonomuraea maheshkhaliensis</name>
    <dbReference type="NCBI Taxonomy" id="419590"/>
    <lineage>
        <taxon>Bacteria</taxon>
        <taxon>Bacillati</taxon>
        <taxon>Actinomycetota</taxon>
        <taxon>Actinomycetes</taxon>
        <taxon>Streptosporangiales</taxon>
        <taxon>Streptosporangiaceae</taxon>
        <taxon>Nonomuraea</taxon>
    </lineage>
</organism>
<protein>
    <submittedName>
        <fullName evidence="5">Lsr2 family protein</fullName>
    </submittedName>
</protein>
<dbReference type="InterPro" id="IPR042261">
    <property type="entry name" value="Lsr2-like_dimerization"/>
</dbReference>
<feature type="domain" description="Lsr2 dimerization" evidence="3">
    <location>
        <begin position="32"/>
        <end position="88"/>
    </location>
</feature>
<feature type="compositionally biased region" description="Basic and acidic residues" evidence="2">
    <location>
        <begin position="1"/>
        <end position="16"/>
    </location>
</feature>
<evidence type="ECO:0000313" key="6">
    <source>
        <dbReference type="Proteomes" id="UP001500064"/>
    </source>
</evidence>
<evidence type="ECO:0000259" key="4">
    <source>
        <dbReference type="Pfam" id="PF23359"/>
    </source>
</evidence>
<feature type="compositionally biased region" description="Low complexity" evidence="2">
    <location>
        <begin position="99"/>
        <end position="109"/>
    </location>
</feature>
<dbReference type="InterPro" id="IPR024412">
    <property type="entry name" value="Lsr2_dim_dom"/>
</dbReference>
<dbReference type="InterPro" id="IPR055370">
    <property type="entry name" value="Lsr2_DNA-bd"/>
</dbReference>
<dbReference type="InterPro" id="IPR036625">
    <property type="entry name" value="E3-bd_dom_sf"/>
</dbReference>
<evidence type="ECO:0000256" key="2">
    <source>
        <dbReference type="SAM" id="MobiDB-lite"/>
    </source>
</evidence>
<gene>
    <name evidence="5" type="ORF">GCM10009733_006950</name>
</gene>
<name>A0ABN2EP62_9ACTN</name>
<dbReference type="Proteomes" id="UP001500064">
    <property type="component" value="Unassembled WGS sequence"/>
</dbReference>
<evidence type="ECO:0000259" key="3">
    <source>
        <dbReference type="Pfam" id="PF11774"/>
    </source>
</evidence>
<comment type="caution">
    <text evidence="5">The sequence shown here is derived from an EMBL/GenBank/DDBJ whole genome shotgun (WGS) entry which is preliminary data.</text>
</comment>
<feature type="domain" description="Lsr2 DNA-binding" evidence="4">
    <location>
        <begin position="110"/>
        <end position="145"/>
    </location>
</feature>
<evidence type="ECO:0000256" key="1">
    <source>
        <dbReference type="ARBA" id="ARBA00023125"/>
    </source>
</evidence>
<accession>A0ABN2EP62</accession>
<dbReference type="Gene3D" id="3.30.60.230">
    <property type="entry name" value="Lsr2, dimerization domain"/>
    <property type="match status" value="1"/>
</dbReference>
<keyword evidence="1" id="KW-0238">DNA-binding</keyword>
<feature type="region of interest" description="Disordered" evidence="2">
    <location>
        <begin position="83"/>
        <end position="118"/>
    </location>
</feature>
<sequence length="146" mass="15878">MGKSLKIADELDRDMGSDTVPPKPAHKGSARMAKRIVESFIDDIDGSDAEGSTRFALDGMNYEIDLSGANREKLEKALAPYITNGRAVRAERSGRGRRGSSSSTNSSPLSREKSAEIRQWAKAQGLPVSERGRIASTVVQKYQDAH</sequence>
<feature type="region of interest" description="Disordered" evidence="2">
    <location>
        <begin position="1"/>
        <end position="31"/>
    </location>
</feature>
<dbReference type="Pfam" id="PF11774">
    <property type="entry name" value="Lsr2"/>
    <property type="match status" value="1"/>
</dbReference>